<name>A0A0X8XYV7_9EURY</name>
<gene>
    <name evidence="2" type="ORF">MMAB1_3388</name>
</gene>
<evidence type="ECO:0000256" key="1">
    <source>
        <dbReference type="SAM" id="MobiDB-lite"/>
    </source>
</evidence>
<feature type="region of interest" description="Disordered" evidence="1">
    <location>
        <begin position="59"/>
        <end position="83"/>
    </location>
</feature>
<dbReference type="KEGG" id="mema:MMAB1_3388"/>
<feature type="compositionally biased region" description="Low complexity" evidence="1">
    <location>
        <begin position="74"/>
        <end position="83"/>
    </location>
</feature>
<evidence type="ECO:0000313" key="3">
    <source>
        <dbReference type="Proteomes" id="UP000069850"/>
    </source>
</evidence>
<sequence>MKCSTSGALHLILRVLAWITRKIAKGCGAFMGQSERLDAGKQPIPQALTPCCGPWWLSPQGWGPGRAPEPPSPQAAEPVGPSS</sequence>
<dbReference type="Proteomes" id="UP000069850">
    <property type="component" value="Chromosome 1"/>
</dbReference>
<dbReference type="AlphaFoldDB" id="A0A0X8XYV7"/>
<protein>
    <submittedName>
        <fullName evidence="2">Uncharacterized protein</fullName>
    </submittedName>
</protein>
<reference evidence="2 3" key="1">
    <citation type="submission" date="2016-01" db="EMBL/GenBank/DDBJ databases">
        <authorList>
            <person name="Manzoor S."/>
        </authorList>
    </citation>
    <scope>NUCLEOTIDE SEQUENCE [LARGE SCALE GENOMIC DNA]</scope>
    <source>
        <strain evidence="2">Methanoculleus sp MAB1</strain>
    </source>
</reference>
<dbReference type="EMBL" id="LT158599">
    <property type="protein sequence ID" value="CVK34601.1"/>
    <property type="molecule type" value="Genomic_DNA"/>
</dbReference>
<evidence type="ECO:0000313" key="2">
    <source>
        <dbReference type="EMBL" id="CVK34601.1"/>
    </source>
</evidence>
<proteinExistence type="predicted"/>
<accession>A0A0X8XYV7</accession>
<organism evidence="2 3">
    <name type="scientific">Methanoculleus bourgensis</name>
    <dbReference type="NCBI Taxonomy" id="83986"/>
    <lineage>
        <taxon>Archaea</taxon>
        <taxon>Methanobacteriati</taxon>
        <taxon>Methanobacteriota</taxon>
        <taxon>Stenosarchaea group</taxon>
        <taxon>Methanomicrobia</taxon>
        <taxon>Methanomicrobiales</taxon>
        <taxon>Methanomicrobiaceae</taxon>
        <taxon>Methanoculleus</taxon>
    </lineage>
</organism>